<keyword evidence="1" id="KW-0678">Repressor</keyword>
<dbReference type="GO" id="GO:0003700">
    <property type="term" value="F:DNA-binding transcription factor activity"/>
    <property type="evidence" value="ECO:0007669"/>
    <property type="project" value="TreeGrafter"/>
</dbReference>
<dbReference type="CDD" id="cd06267">
    <property type="entry name" value="PBP1_LacI_sugar_binding-like"/>
    <property type="match status" value="1"/>
</dbReference>
<dbReference type="EMBL" id="FQZV01000005">
    <property type="protein sequence ID" value="SHI70235.1"/>
    <property type="molecule type" value="Genomic_DNA"/>
</dbReference>
<dbReference type="PANTHER" id="PTHR30146">
    <property type="entry name" value="LACI-RELATED TRANSCRIPTIONAL REPRESSOR"/>
    <property type="match status" value="1"/>
</dbReference>
<dbReference type="InterPro" id="IPR010982">
    <property type="entry name" value="Lambda_DNA-bd_dom_sf"/>
</dbReference>
<dbReference type="PROSITE" id="PS50932">
    <property type="entry name" value="HTH_LACI_2"/>
    <property type="match status" value="1"/>
</dbReference>
<gene>
    <name evidence="6" type="ORF">SAMN02745975_00434</name>
</gene>
<keyword evidence="7" id="KW-1185">Reference proteome</keyword>
<dbReference type="AlphaFoldDB" id="A0A1M6DAP6"/>
<keyword evidence="3" id="KW-0238">DNA-binding</keyword>
<evidence type="ECO:0000256" key="2">
    <source>
        <dbReference type="ARBA" id="ARBA00023015"/>
    </source>
</evidence>
<dbReference type="Proteomes" id="UP000184536">
    <property type="component" value="Unassembled WGS sequence"/>
</dbReference>
<evidence type="ECO:0000313" key="7">
    <source>
        <dbReference type="Proteomes" id="UP000184536"/>
    </source>
</evidence>
<dbReference type="STRING" id="1121919.SAMN02745975_00434"/>
<dbReference type="PRINTS" id="PR00036">
    <property type="entry name" value="HTHLACI"/>
</dbReference>
<keyword evidence="2" id="KW-0805">Transcription regulation</keyword>
<evidence type="ECO:0000256" key="1">
    <source>
        <dbReference type="ARBA" id="ARBA00022491"/>
    </source>
</evidence>
<dbReference type="PANTHER" id="PTHR30146:SF148">
    <property type="entry name" value="HTH-TYPE TRANSCRIPTIONAL REPRESSOR PURR-RELATED"/>
    <property type="match status" value="1"/>
</dbReference>
<proteinExistence type="predicted"/>
<dbReference type="Pfam" id="PF13377">
    <property type="entry name" value="Peripla_BP_3"/>
    <property type="match status" value="1"/>
</dbReference>
<dbReference type="Gene3D" id="3.40.50.2300">
    <property type="match status" value="2"/>
</dbReference>
<dbReference type="Gene3D" id="1.10.260.40">
    <property type="entry name" value="lambda repressor-like DNA-binding domains"/>
    <property type="match status" value="1"/>
</dbReference>
<name>A0A1M6DAP6_9FIRM</name>
<evidence type="ECO:0000259" key="5">
    <source>
        <dbReference type="PROSITE" id="PS50932"/>
    </source>
</evidence>
<accession>A0A1M6DAP6</accession>
<dbReference type="SUPFAM" id="SSF47413">
    <property type="entry name" value="lambda repressor-like DNA-binding domains"/>
    <property type="match status" value="1"/>
</dbReference>
<sequence>MSVTIKDIAKLANISHATVSRALNDSPLVNQETKEKVMSIAKELNYIPNYNAKSLVLNRSYHIGLFFSSINQGPSAHIFYEVVKGVNNVIKDQYNLIVKGIDEYQDFNRIDRKVFDGIIVMSQSMKDTTFIYHIIDKKIPLAVLNRELKEDNVINILCDDKKGAYSAIEYLIKMGHKKIGFIEGKEGFKSSLERKTGYLDALVDYGLPIHKKFIVKGNYDLDSGYAAMEQLLANEEYPTAVFCSNDDMAVGAMKAIREKNLSVPQDISVIGFDDNIFSNFLTPALTTVRRPIGKIGEAGAKALIKFINKKKVEKDAIYINTELIQRDSVKEI</sequence>
<reference evidence="7" key="1">
    <citation type="submission" date="2016-11" db="EMBL/GenBank/DDBJ databases">
        <authorList>
            <person name="Varghese N."/>
            <person name="Submissions S."/>
        </authorList>
    </citation>
    <scope>NUCLEOTIDE SEQUENCE [LARGE SCALE GENOMIC DNA]</scope>
    <source>
        <strain evidence="7">DSM 17957</strain>
    </source>
</reference>
<dbReference type="RefSeq" id="WP_110939726.1">
    <property type="nucleotide sequence ID" value="NZ_FQZV01000005.1"/>
</dbReference>
<dbReference type="InterPro" id="IPR000843">
    <property type="entry name" value="HTH_LacI"/>
</dbReference>
<dbReference type="OrthoDB" id="9789891at2"/>
<evidence type="ECO:0000256" key="3">
    <source>
        <dbReference type="ARBA" id="ARBA00023125"/>
    </source>
</evidence>
<dbReference type="Pfam" id="PF00356">
    <property type="entry name" value="LacI"/>
    <property type="match status" value="1"/>
</dbReference>
<dbReference type="SMART" id="SM00354">
    <property type="entry name" value="HTH_LACI"/>
    <property type="match status" value="1"/>
</dbReference>
<dbReference type="InterPro" id="IPR028082">
    <property type="entry name" value="Peripla_BP_I"/>
</dbReference>
<protein>
    <submittedName>
        <fullName evidence="6">Transcriptional regulator, LacI family</fullName>
    </submittedName>
</protein>
<organism evidence="6 7">
    <name type="scientific">Geosporobacter subterraneus DSM 17957</name>
    <dbReference type="NCBI Taxonomy" id="1121919"/>
    <lineage>
        <taxon>Bacteria</taxon>
        <taxon>Bacillati</taxon>
        <taxon>Bacillota</taxon>
        <taxon>Clostridia</taxon>
        <taxon>Peptostreptococcales</taxon>
        <taxon>Thermotaleaceae</taxon>
        <taxon>Geosporobacter</taxon>
    </lineage>
</organism>
<keyword evidence="4" id="KW-0804">Transcription</keyword>
<evidence type="ECO:0000256" key="4">
    <source>
        <dbReference type="ARBA" id="ARBA00023163"/>
    </source>
</evidence>
<evidence type="ECO:0000313" key="6">
    <source>
        <dbReference type="EMBL" id="SHI70235.1"/>
    </source>
</evidence>
<dbReference type="CDD" id="cd01392">
    <property type="entry name" value="HTH_LacI"/>
    <property type="match status" value="1"/>
</dbReference>
<feature type="domain" description="HTH lacI-type" evidence="5">
    <location>
        <begin position="3"/>
        <end position="57"/>
    </location>
</feature>
<dbReference type="SUPFAM" id="SSF53822">
    <property type="entry name" value="Periplasmic binding protein-like I"/>
    <property type="match status" value="1"/>
</dbReference>
<dbReference type="GO" id="GO:0000976">
    <property type="term" value="F:transcription cis-regulatory region binding"/>
    <property type="evidence" value="ECO:0007669"/>
    <property type="project" value="TreeGrafter"/>
</dbReference>
<dbReference type="InterPro" id="IPR046335">
    <property type="entry name" value="LacI/GalR-like_sensor"/>
</dbReference>